<dbReference type="RefSeq" id="WP_413266309.1">
    <property type="nucleotide sequence ID" value="NZ_JBHFNR010000209.1"/>
</dbReference>
<dbReference type="NCBIfam" id="NF041928">
    <property type="entry name" value="choice_anch_W"/>
    <property type="match status" value="1"/>
</dbReference>
<reference evidence="1 2" key="1">
    <citation type="submission" date="2024-09" db="EMBL/GenBank/DDBJ databases">
        <title>Floridaenema gen nov. (Aerosakkonemataceae, Aerosakkonematales ord. nov., Cyanobacteria) from benthic tropical and subtropical fresh waters, with the description of four new species.</title>
        <authorList>
            <person name="Moretto J.A."/>
            <person name="Berthold D.E."/>
            <person name="Lefler F.W."/>
            <person name="Huang I.-S."/>
            <person name="Laughinghouse H. IV."/>
        </authorList>
    </citation>
    <scope>NUCLEOTIDE SEQUENCE [LARGE SCALE GENOMIC DNA]</scope>
    <source>
        <strain evidence="1 2">BLCC-F50</strain>
    </source>
</reference>
<comment type="caution">
    <text evidence="1">The sequence shown here is derived from an EMBL/GenBank/DDBJ whole genome shotgun (WGS) entry which is preliminary data.</text>
</comment>
<dbReference type="InterPro" id="IPR049671">
    <property type="entry name" value="Choice_anch_W"/>
</dbReference>
<dbReference type="NCBIfam" id="TIGR02595">
    <property type="entry name" value="PEP_CTERM"/>
    <property type="match status" value="1"/>
</dbReference>
<evidence type="ECO:0000313" key="2">
    <source>
        <dbReference type="Proteomes" id="UP001576784"/>
    </source>
</evidence>
<organism evidence="1 2">
    <name type="scientific">Floridaenema flaviceps BLCC-F50</name>
    <dbReference type="NCBI Taxonomy" id="3153642"/>
    <lineage>
        <taxon>Bacteria</taxon>
        <taxon>Bacillati</taxon>
        <taxon>Cyanobacteriota</taxon>
        <taxon>Cyanophyceae</taxon>
        <taxon>Oscillatoriophycideae</taxon>
        <taxon>Aerosakkonematales</taxon>
        <taxon>Aerosakkonemataceae</taxon>
        <taxon>Floridanema</taxon>
        <taxon>Floridanema flaviceps</taxon>
    </lineage>
</organism>
<sequence length="238" mass="25171">MINLRNTFFTLAVVGLGAVSVPKAADAFTVIDRTGFTDTDFNNLRATGQFTELFVAESRIGNASLDPSEREFGINDASGTPVAAGDFWWANNQSVNFTLEYTGSLVNYIVGGKTIDSVFSGSVTDIFLRTKSVADSTMALSNLVFEGLGISNLSSSGDDVDYLQISNITAPFTLSGTSLMLWSFTGAPPMRSNLAYQIKVGNSTPMESVPEPGTVGALLAAGVLSVGLKKKQKVVQSP</sequence>
<protein>
    <submittedName>
        <fullName evidence="1">Choice-of-anchor W domain-containing protein</fullName>
    </submittedName>
</protein>
<dbReference type="Proteomes" id="UP001576784">
    <property type="component" value="Unassembled WGS sequence"/>
</dbReference>
<accession>A0ABV4XZN2</accession>
<proteinExistence type="predicted"/>
<evidence type="ECO:0000313" key="1">
    <source>
        <dbReference type="EMBL" id="MFB2896688.1"/>
    </source>
</evidence>
<name>A0ABV4XZN2_9CYAN</name>
<dbReference type="InterPro" id="IPR013424">
    <property type="entry name" value="Ice-binding_C"/>
</dbReference>
<keyword evidence="2" id="KW-1185">Reference proteome</keyword>
<gene>
    <name evidence="1" type="ORF">ACE1CI_27570</name>
</gene>
<dbReference type="EMBL" id="JBHFNR010000209">
    <property type="protein sequence ID" value="MFB2896688.1"/>
    <property type="molecule type" value="Genomic_DNA"/>
</dbReference>